<dbReference type="InterPro" id="IPR023395">
    <property type="entry name" value="MCP_dom_sf"/>
</dbReference>
<evidence type="ECO:0000256" key="8">
    <source>
        <dbReference type="ARBA" id="ARBA00023136"/>
    </source>
</evidence>
<dbReference type="Proteomes" id="UP001165160">
    <property type="component" value="Unassembled WGS sequence"/>
</dbReference>
<evidence type="ECO:0000256" key="5">
    <source>
        <dbReference type="ARBA" id="ARBA00022737"/>
    </source>
</evidence>
<evidence type="ECO:0000256" key="3">
    <source>
        <dbReference type="ARBA" id="ARBA00022448"/>
    </source>
</evidence>
<dbReference type="GO" id="GO:0031966">
    <property type="term" value="C:mitochondrial membrane"/>
    <property type="evidence" value="ECO:0007669"/>
    <property type="project" value="UniProtKB-SubCell"/>
</dbReference>
<dbReference type="EMBL" id="BRXX01000021">
    <property type="protein sequence ID" value="GMH82994.1"/>
    <property type="molecule type" value="Genomic_DNA"/>
</dbReference>
<evidence type="ECO:0008006" key="13">
    <source>
        <dbReference type="Google" id="ProtNLM"/>
    </source>
</evidence>
<evidence type="ECO:0000256" key="7">
    <source>
        <dbReference type="ARBA" id="ARBA00023128"/>
    </source>
</evidence>
<dbReference type="InterPro" id="IPR018108">
    <property type="entry name" value="MCP_transmembrane"/>
</dbReference>
<accession>A0A9W7B2Y9</accession>
<evidence type="ECO:0000256" key="4">
    <source>
        <dbReference type="ARBA" id="ARBA00022692"/>
    </source>
</evidence>
<evidence type="ECO:0000256" key="9">
    <source>
        <dbReference type="PROSITE-ProRule" id="PRU00282"/>
    </source>
</evidence>
<keyword evidence="7" id="KW-0496">Mitochondrion</keyword>
<dbReference type="InterPro" id="IPR050567">
    <property type="entry name" value="Mitochondrial_Carrier"/>
</dbReference>
<sequence length="279" mass="29500">MSTSVLQDLFSGSLAGGAGCILGHPLDTIKVRMQANPAQFPTLAQSITRTLAHEGVKGLFKGLAPPLGSIAIYQAVCFASFSPALSLLTPFAASKATSNHLFLAGCASGLATVLVTTPTDLLKIKLQTKTAVTHHQSSIKQMLLSIIKNEGLTGLYKGASATAIRDTWSTGLYFVVYHTLCRRGKEEKYNGDLVELVAGGVAGMTAWGLCLPADVVKTRLQADNSLKPTWLGTLSQILNNEGSGALFAGAAPLLSRAFFVNAVTFWTYEKVNKVINNNG</sequence>
<dbReference type="Pfam" id="PF00153">
    <property type="entry name" value="Mito_carr"/>
    <property type="match status" value="3"/>
</dbReference>
<evidence type="ECO:0000256" key="6">
    <source>
        <dbReference type="ARBA" id="ARBA00022989"/>
    </source>
</evidence>
<keyword evidence="3 10" id="KW-0813">Transport</keyword>
<dbReference type="AlphaFoldDB" id="A0A9W7B2Y9"/>
<feature type="repeat" description="Solcar" evidence="9">
    <location>
        <begin position="96"/>
        <end position="183"/>
    </location>
</feature>
<dbReference type="Gene3D" id="1.50.40.10">
    <property type="entry name" value="Mitochondrial carrier domain"/>
    <property type="match status" value="1"/>
</dbReference>
<name>A0A9W7B2Y9_9STRA</name>
<evidence type="ECO:0000256" key="1">
    <source>
        <dbReference type="ARBA" id="ARBA00004225"/>
    </source>
</evidence>
<keyword evidence="6" id="KW-1133">Transmembrane helix</keyword>
<evidence type="ECO:0000313" key="11">
    <source>
        <dbReference type="EMBL" id="GMH82994.1"/>
    </source>
</evidence>
<protein>
    <recommendedName>
        <fullName evidence="13">Mitochondrial carrier protein</fullName>
    </recommendedName>
</protein>
<comment type="subcellular location">
    <subcellularLocation>
        <location evidence="1">Mitochondrion membrane</location>
        <topology evidence="1">Multi-pass membrane protein</topology>
    </subcellularLocation>
</comment>
<gene>
    <name evidence="11" type="ORF">TrVE_jg9802</name>
</gene>
<feature type="repeat" description="Solcar" evidence="9">
    <location>
        <begin position="190"/>
        <end position="274"/>
    </location>
</feature>
<reference evidence="12" key="1">
    <citation type="journal article" date="2023" name="Commun. Biol.">
        <title>Genome analysis of Parmales, the sister group of diatoms, reveals the evolutionary specialization of diatoms from phago-mixotrophs to photoautotrophs.</title>
        <authorList>
            <person name="Ban H."/>
            <person name="Sato S."/>
            <person name="Yoshikawa S."/>
            <person name="Yamada K."/>
            <person name="Nakamura Y."/>
            <person name="Ichinomiya M."/>
            <person name="Sato N."/>
            <person name="Blanc-Mathieu R."/>
            <person name="Endo H."/>
            <person name="Kuwata A."/>
            <person name="Ogata H."/>
        </authorList>
    </citation>
    <scope>NUCLEOTIDE SEQUENCE [LARGE SCALE GENOMIC DNA]</scope>
    <source>
        <strain evidence="12">NIES 3699</strain>
    </source>
</reference>
<dbReference type="PANTHER" id="PTHR45624">
    <property type="entry name" value="MITOCHONDRIAL BASIC AMINO ACIDS TRANSPORTER-RELATED"/>
    <property type="match status" value="1"/>
</dbReference>
<comment type="caution">
    <text evidence="11">The sequence shown here is derived from an EMBL/GenBank/DDBJ whole genome shotgun (WGS) entry which is preliminary data.</text>
</comment>
<dbReference type="SUPFAM" id="SSF103506">
    <property type="entry name" value="Mitochondrial carrier"/>
    <property type="match status" value="1"/>
</dbReference>
<evidence type="ECO:0000256" key="2">
    <source>
        <dbReference type="ARBA" id="ARBA00006375"/>
    </source>
</evidence>
<dbReference type="GO" id="GO:0022857">
    <property type="term" value="F:transmembrane transporter activity"/>
    <property type="evidence" value="ECO:0007669"/>
    <property type="project" value="TreeGrafter"/>
</dbReference>
<dbReference type="PANTHER" id="PTHR45624:SF10">
    <property type="entry name" value="SLC (SOLUTE CARRIER) HOMOLOG"/>
    <property type="match status" value="1"/>
</dbReference>
<keyword evidence="12" id="KW-1185">Reference proteome</keyword>
<evidence type="ECO:0000313" key="12">
    <source>
        <dbReference type="Proteomes" id="UP001165160"/>
    </source>
</evidence>
<organism evidence="11 12">
    <name type="scientific">Triparma verrucosa</name>
    <dbReference type="NCBI Taxonomy" id="1606542"/>
    <lineage>
        <taxon>Eukaryota</taxon>
        <taxon>Sar</taxon>
        <taxon>Stramenopiles</taxon>
        <taxon>Ochrophyta</taxon>
        <taxon>Bolidophyceae</taxon>
        <taxon>Parmales</taxon>
        <taxon>Triparmaceae</taxon>
        <taxon>Triparma</taxon>
    </lineage>
</organism>
<proteinExistence type="inferred from homology"/>
<keyword evidence="8 9" id="KW-0472">Membrane</keyword>
<keyword evidence="4 9" id="KW-0812">Transmembrane</keyword>
<evidence type="ECO:0000256" key="10">
    <source>
        <dbReference type="RuleBase" id="RU000488"/>
    </source>
</evidence>
<keyword evidence="5" id="KW-0677">Repeat</keyword>
<dbReference type="PROSITE" id="PS50920">
    <property type="entry name" value="SOLCAR"/>
    <property type="match status" value="3"/>
</dbReference>
<feature type="repeat" description="Solcar" evidence="9">
    <location>
        <begin position="3"/>
        <end position="87"/>
    </location>
</feature>
<comment type="similarity">
    <text evidence="2 10">Belongs to the mitochondrial carrier (TC 2.A.29) family.</text>
</comment>